<gene>
    <name evidence="4" type="ORF">D0907_08380</name>
</gene>
<evidence type="ECO:0000259" key="3">
    <source>
        <dbReference type="PROSITE" id="PS50853"/>
    </source>
</evidence>
<dbReference type="InterPro" id="IPR003961">
    <property type="entry name" value="FN3_dom"/>
</dbReference>
<organism evidence="4 5">
    <name type="scientific">Pseudoalteromonas lipolytica</name>
    <dbReference type="NCBI Taxonomy" id="570156"/>
    <lineage>
        <taxon>Bacteria</taxon>
        <taxon>Pseudomonadati</taxon>
        <taxon>Pseudomonadota</taxon>
        <taxon>Gammaproteobacteria</taxon>
        <taxon>Alteromonadales</taxon>
        <taxon>Pseudoalteromonadaceae</taxon>
        <taxon>Pseudoalteromonas</taxon>
    </lineage>
</organism>
<dbReference type="SMART" id="SM00060">
    <property type="entry name" value="FN3"/>
    <property type="match status" value="3"/>
</dbReference>
<dbReference type="Gene3D" id="2.60.40.10">
    <property type="entry name" value="Immunoglobulins"/>
    <property type="match status" value="1"/>
</dbReference>
<accession>A0AAD0RZ78</accession>
<evidence type="ECO:0000313" key="4">
    <source>
        <dbReference type="EMBL" id="AXV65283.1"/>
    </source>
</evidence>
<dbReference type="PROSITE" id="PS50853">
    <property type="entry name" value="FN3"/>
    <property type="match status" value="1"/>
</dbReference>
<feature type="region of interest" description="Disordered" evidence="2">
    <location>
        <begin position="2070"/>
        <end position="2100"/>
    </location>
</feature>
<feature type="compositionally biased region" description="Low complexity" evidence="2">
    <location>
        <begin position="2074"/>
        <end position="2094"/>
    </location>
</feature>
<protein>
    <recommendedName>
        <fullName evidence="3">Fibronectin type-III domain-containing protein</fullName>
    </recommendedName>
</protein>
<dbReference type="EMBL" id="CP032090">
    <property type="protein sequence ID" value="AXV65283.1"/>
    <property type="molecule type" value="Genomic_DNA"/>
</dbReference>
<dbReference type="KEGG" id="pdj:D0907_08380"/>
<dbReference type="Proteomes" id="UP000264605">
    <property type="component" value="Chromosome"/>
</dbReference>
<evidence type="ECO:0000256" key="2">
    <source>
        <dbReference type="SAM" id="MobiDB-lite"/>
    </source>
</evidence>
<dbReference type="InterPro" id="IPR036116">
    <property type="entry name" value="FN3_sf"/>
</dbReference>
<feature type="coiled-coil region" evidence="1">
    <location>
        <begin position="1601"/>
        <end position="1628"/>
    </location>
</feature>
<keyword evidence="1" id="KW-0175">Coiled coil</keyword>
<dbReference type="RefSeq" id="WP_118844311.1">
    <property type="nucleotide sequence ID" value="NZ_CP032090.1"/>
</dbReference>
<dbReference type="InterPro" id="IPR013783">
    <property type="entry name" value="Ig-like_fold"/>
</dbReference>
<feature type="compositionally biased region" description="Basic and acidic residues" evidence="2">
    <location>
        <begin position="1898"/>
        <end position="1908"/>
    </location>
</feature>
<feature type="domain" description="Fibronectin type-III" evidence="3">
    <location>
        <begin position="556"/>
        <end position="646"/>
    </location>
</feature>
<proteinExistence type="predicted"/>
<evidence type="ECO:0000256" key="1">
    <source>
        <dbReference type="SAM" id="Coils"/>
    </source>
</evidence>
<sequence>MSKVVDTVVDTGGDLFGIGRSLFDKTVGALWDSLTPDVPEEDLATLAKGLQKGIDQPRRITFGRDRVGGVIAHQAEIERDKKKFVQMVVLINGAPIDALEEIYIADKPLTEYPSESWDYELSDGRHTTANSKAVAKMAGWTAAHIGYGQAHIFVEFENNREVFPDGISDTEFLIRGARVWDPRDTNQNPDDETTWLWSQNAVLCALHYVRFYGAHEVPFERLPLEWWIAAINVCDEEAEFTDKDGNITTEPRYTTNGSFTFTTKPLDVLNQLESCFAGKIFRQMGQWYVRVGAWYGNPTYTINADDVHGNIKIKWHADLRDRANVVRATFTDPEQNYERTDAPPVISSAYQTRDNQILEKSITLPFVRSSTTAQRLATIHLEQTRLGEIELPLKHKGLAAAVGRTVYLNLPGESITNKIYRVTERRFRLDGGVTLMCIEDGPGLWGDNLIPGAQDLTPNSDYLVGRPKPIFDVRVTIDGDGNGIVKWNHPTPLAVHEYDVEFIHASSSEPVFKTTVTYTQVTIPKLALGEYTARISARNIFGQRSDTVGVQFSVLTPSIPVVHVLADYNQITLTAELAAAGIGTQFEWEFLGTTAQPQSGERVLAQIYNRIGLKSETEYNFRVRSVNHLGSSAWVDVSATTTTVDLTEFINELPLTRLSQEAQNLINDINQQVDRLRPETENNLPSLIAKNIDAITGLAEKVEVIDAENPNNLQSQLAQSNSKINELERVTEVLDASKNNSLPALIKINQIAIESQRLQQQDLGLSVLNVTAAYTNWRNEYERRAFNNERLIDAAVYVDPDTGTIVNRAFAYTDESFNSAQLLIEGAESKITLNAKQLAQSQNRITQAEATLKLQAGQITQRATYAEVEGQIAGALAALQPAYSWQFNTGVEGFTGADSHHAQGYIVATNPVSTPVISYDATENPMFRLRVRKHTGSIWKGNITFNGSATPLHLPEPTTDEWETLTLDATGTNGYVGIITSLAFDLGSCDIDFIEVGKRGANDLALADITARTTTLENDINARTGIMAQYATTAWVNALGFQTQSNVQTLIDSFNTQYNISAVLQAFSDNNTILKANAAQSWIDGANATIRDQVTSILNNEDGVNQRIASAEQSLDAIKGEISQSVTQISGLELDVKEQGLADILQAYNQLQQDKDLAEQGYSLAVANEKLTAVTNDVSSLATQQLELAGAFAQNQAYLTSLNQAFANERSARSSTERELRAEITREGERSVAQANERLEATVGYCIDADGNRVDEVDALACIAAGHEWVAGPLVELINNYTAVFVGAQGFQTASNVQQFISTFDGEHGITATIQQINDDGVIEAAKEAQQWINAADGTITNLITQFVNRPNGINDSIALAEEQIRANADDLSTEVTAREQLSARMGEAEADLISLDEAIITEQQARASMGSQLRIEFQNQDLAMLATANEFTRAVTGYCVDAQGNRVDEDDAIACETAGHTWVDGPAVQRAVEISAAWVTLKGFQTQSNVQQSLNTFDATYKVSATLQQFADNDTLQKANNAQQFINGAEAYIAQRITAYNAQEDGVDAKFSDVQERLDAAEGTISTSIVQIQGLSLAQQATDLNAVIAAYNALIRDNELAELDIKAAFANEKLQAQTTEFESLAQQQLELAALFNDSQAIITSLNQAVSNQYQSSVIRDQRYQATFDSVSARFSGVTTAIATIDEANTVRDEEFESFVADTIAQFDEVTETFASQDQAFSTLQQTLTAKINEDTAAAKNEAVSIAQEYTRTAVGHCINAEGQITSENDAVQCVANGGSWVNGPLAEFIANMQISDGENSASIKQLRQLFTTVDGKLVARGGWTLDNNGRVVGIAGYNDGEVGNLDLIGDVIRQGVMVGETFVPTSYVDNSDPANPVHIFKGRLVLGDGHAVSNLDDIKAQDGKDGSDGQDGLNGKDGITPSFSTNPDGSYTISNGTEHITIRDGEDAPIPTVTNNGDGTYTVTDGEGNSVIVKDGQDGYTPVKGTDYFDGNDGSFVSYIFRSSLTKPTTPTGGTFNGTSETFPTYWADTPVYIDGQITWVSKTRWHLLNNTWTNTSWSSPVEYIIKGDKGADGQNGADGQDGLNGQNGQDGADGSRGSIAVDVATSSGTWSDSVANANVPGSPVIHDRVTIYKSSDPSIQTTKRFNGSSWVSYALQVHGDALIDGTVDGRVFRANTRIESPRIDLIGGAFMKIELASGFGPDNLWYWYGPKIMSNGLPNLNALSKANGIEWKDTAGNAYFGGAITAGVLSTALSTTNLSATASVTIGPFGSNGGTIDIVCSLLATSNASGHSDTSPSAPPAPTYTINLYEYINGGWLSRKSQTFTGNSSVSSEYDFESRKYIWSTSQSCSGSFTYTDNKLNTSNRTYKLSITARTGFQTSGSYDPSQKLTLISQED</sequence>
<feature type="region of interest" description="Disordered" evidence="2">
    <location>
        <begin position="1898"/>
        <end position="1932"/>
    </location>
</feature>
<reference evidence="4 5" key="1">
    <citation type="submission" date="2018-08" db="EMBL/GenBank/DDBJ databases">
        <title>Draft genome sequence of Pseudoalteromonas donghaensis HJ51.</title>
        <authorList>
            <person name="Oh J."/>
            <person name="Roh D."/>
        </authorList>
    </citation>
    <scope>NUCLEOTIDE SEQUENCE [LARGE SCALE GENOMIC DNA]</scope>
    <source>
        <strain evidence="4 5">HJ51</strain>
    </source>
</reference>
<dbReference type="CDD" id="cd00063">
    <property type="entry name" value="FN3"/>
    <property type="match status" value="2"/>
</dbReference>
<dbReference type="SUPFAM" id="SSF49265">
    <property type="entry name" value="Fibronectin type III"/>
    <property type="match status" value="2"/>
</dbReference>
<feature type="compositionally biased region" description="Polar residues" evidence="2">
    <location>
        <begin position="1922"/>
        <end position="1932"/>
    </location>
</feature>
<dbReference type="GeneID" id="99505473"/>
<evidence type="ECO:0000313" key="5">
    <source>
        <dbReference type="Proteomes" id="UP000264605"/>
    </source>
</evidence>
<name>A0AAD0RZ78_9GAMM</name>